<accession>A0A7K4MY39</accession>
<reference evidence="1 2" key="1">
    <citation type="journal article" date="2019" name="Environ. Microbiol.">
        <title>Genomics insights into ecotype formation of ammonia-oxidizing archaea in the deep ocean.</title>
        <authorList>
            <person name="Wang Y."/>
            <person name="Huang J.M."/>
            <person name="Cui G.J."/>
            <person name="Nunoura T."/>
            <person name="Takaki Y."/>
            <person name="Li W.L."/>
            <person name="Li J."/>
            <person name="Gao Z.M."/>
            <person name="Takai K."/>
            <person name="Zhang A.Q."/>
            <person name="Stepanauskas R."/>
        </authorList>
    </citation>
    <scope>NUCLEOTIDE SEQUENCE [LARGE SCALE GENOMIC DNA]</scope>
    <source>
        <strain evidence="1 2">L15a</strain>
    </source>
</reference>
<sequence length="107" mass="12141">MTGTWIGLVLFTTSLTVQIDKEFTTIKECWDWYNIPSNGSKIGTPLNTHQQNKPIPEDHHYPLRLYKDADGHLIWLTCESSANMKGNDVSKNFPLNILLPTPISIKS</sequence>
<dbReference type="Proteomes" id="UP000575480">
    <property type="component" value="Unassembled WGS sequence"/>
</dbReference>
<protein>
    <submittedName>
        <fullName evidence="1">Uncharacterized protein</fullName>
    </submittedName>
</protein>
<gene>
    <name evidence="1" type="ORF">HX858_09050</name>
</gene>
<dbReference type="AlphaFoldDB" id="A0A7K4MY39"/>
<evidence type="ECO:0000313" key="2">
    <source>
        <dbReference type="Proteomes" id="UP000575480"/>
    </source>
</evidence>
<evidence type="ECO:0000313" key="1">
    <source>
        <dbReference type="EMBL" id="NWJ57873.1"/>
    </source>
</evidence>
<proteinExistence type="predicted"/>
<dbReference type="EMBL" id="JACATH010000022">
    <property type="protein sequence ID" value="NWJ57873.1"/>
    <property type="molecule type" value="Genomic_DNA"/>
</dbReference>
<name>A0A7K4MY39_9ARCH</name>
<organism evidence="1 2">
    <name type="scientific">Marine Group I thaumarchaeote</name>
    <dbReference type="NCBI Taxonomy" id="2511932"/>
    <lineage>
        <taxon>Archaea</taxon>
        <taxon>Nitrososphaerota</taxon>
        <taxon>Marine Group I</taxon>
    </lineage>
</organism>
<comment type="caution">
    <text evidence="1">The sequence shown here is derived from an EMBL/GenBank/DDBJ whole genome shotgun (WGS) entry which is preliminary data.</text>
</comment>